<evidence type="ECO:0000256" key="13">
    <source>
        <dbReference type="ARBA" id="ARBA00022884"/>
    </source>
</evidence>
<evidence type="ECO:0000256" key="2">
    <source>
        <dbReference type="ARBA" id="ARBA00022578"/>
    </source>
</evidence>
<comment type="caution">
    <text evidence="24">The sequence shown here is derived from an EMBL/GenBank/DDBJ whole genome shotgun (WGS) entry which is preliminary data.</text>
</comment>
<keyword evidence="18" id="KW-0238">DNA-binding</keyword>
<reference evidence="24 25" key="1">
    <citation type="journal article" date="2012" name="BMC Genomics">
        <title>Tools to kill: Genome of one of the most destructive plant pathogenic fungi Macrophomina phaseolina.</title>
        <authorList>
            <person name="Islam M.S."/>
            <person name="Haque M.S."/>
            <person name="Islam M.M."/>
            <person name="Emdad E.M."/>
            <person name="Halim A."/>
            <person name="Hossen Q.M.M."/>
            <person name="Hossain M.Z."/>
            <person name="Ahmed B."/>
            <person name="Rahim S."/>
            <person name="Rahman M.S."/>
            <person name="Alam M.M."/>
            <person name="Hou S."/>
            <person name="Wan X."/>
            <person name="Saito J.A."/>
            <person name="Alam M."/>
        </authorList>
    </citation>
    <scope>NUCLEOTIDE SEQUENCE [LARGE SCALE GENOMIC DNA]</scope>
    <source>
        <strain evidence="24 25">MS6</strain>
    </source>
</reference>
<keyword evidence="6" id="KW-0540">Nuclease</keyword>
<evidence type="ECO:0000256" key="17">
    <source>
        <dbReference type="ARBA" id="ARBA00023113"/>
    </source>
</evidence>
<feature type="non-terminal residue" evidence="24">
    <location>
        <position position="695"/>
    </location>
</feature>
<dbReference type="GO" id="GO:0006310">
    <property type="term" value="P:DNA recombination"/>
    <property type="evidence" value="ECO:0007669"/>
    <property type="project" value="UniProtKB-KW"/>
</dbReference>
<dbReference type="GO" id="GO:0003964">
    <property type="term" value="F:RNA-directed DNA polymerase activity"/>
    <property type="evidence" value="ECO:0007669"/>
    <property type="project" value="UniProtKB-KW"/>
</dbReference>
<dbReference type="VEuPathDB" id="FungiDB:MPH_12972"/>
<keyword evidence="15" id="KW-0695">RNA-directed DNA polymerase</keyword>
<dbReference type="Pfam" id="PF25597">
    <property type="entry name" value="SH3_retrovirus"/>
    <property type="match status" value="1"/>
</dbReference>
<dbReference type="GO" id="GO:0015074">
    <property type="term" value="P:DNA integration"/>
    <property type="evidence" value="ECO:0007669"/>
    <property type="project" value="UniProtKB-KW"/>
</dbReference>
<evidence type="ECO:0000259" key="23">
    <source>
        <dbReference type="PROSITE" id="PS50994"/>
    </source>
</evidence>
<evidence type="ECO:0000256" key="7">
    <source>
        <dbReference type="ARBA" id="ARBA00022723"/>
    </source>
</evidence>
<dbReference type="InterPro" id="IPR054722">
    <property type="entry name" value="PolX-like_BBD"/>
</dbReference>
<dbReference type="PROSITE" id="PS50994">
    <property type="entry name" value="INTEGRASE"/>
    <property type="match status" value="1"/>
</dbReference>
<dbReference type="Proteomes" id="UP000007129">
    <property type="component" value="Unassembled WGS sequence"/>
</dbReference>
<evidence type="ECO:0000256" key="5">
    <source>
        <dbReference type="ARBA" id="ARBA00022695"/>
    </source>
</evidence>
<dbReference type="EMBL" id="AHHD01000543">
    <property type="protein sequence ID" value="EKG09946.1"/>
    <property type="molecule type" value="Genomic_DNA"/>
</dbReference>
<name>K2QJA3_MACPH</name>
<evidence type="ECO:0000256" key="1">
    <source>
        <dbReference type="ARBA" id="ARBA00002180"/>
    </source>
</evidence>
<feature type="region of interest" description="Disordered" evidence="22">
    <location>
        <begin position="673"/>
        <end position="695"/>
    </location>
</feature>
<dbReference type="InParanoid" id="K2QJA3"/>
<dbReference type="GO" id="GO:0003677">
    <property type="term" value="F:DNA binding"/>
    <property type="evidence" value="ECO:0007669"/>
    <property type="project" value="UniProtKB-KW"/>
</dbReference>
<dbReference type="GO" id="GO:0003723">
    <property type="term" value="F:RNA binding"/>
    <property type="evidence" value="ECO:0007669"/>
    <property type="project" value="UniProtKB-KW"/>
</dbReference>
<evidence type="ECO:0000313" key="24">
    <source>
        <dbReference type="EMBL" id="EKG09946.1"/>
    </source>
</evidence>
<keyword evidence="2" id="KW-0815">Transposition</keyword>
<comment type="catalytic activity">
    <reaction evidence="21">
        <text>DNA(n) + a 2'-deoxyribonucleoside 5'-triphosphate = DNA(n+1) + diphosphate</text>
        <dbReference type="Rhea" id="RHEA:22508"/>
        <dbReference type="Rhea" id="RHEA-COMP:17339"/>
        <dbReference type="Rhea" id="RHEA-COMP:17340"/>
        <dbReference type="ChEBI" id="CHEBI:33019"/>
        <dbReference type="ChEBI" id="CHEBI:61560"/>
        <dbReference type="ChEBI" id="CHEBI:173112"/>
        <dbReference type="EC" id="2.7.7.7"/>
    </reaction>
</comment>
<evidence type="ECO:0000256" key="20">
    <source>
        <dbReference type="ARBA" id="ARBA00048173"/>
    </source>
</evidence>
<dbReference type="GO" id="GO:0008233">
    <property type="term" value="F:peptidase activity"/>
    <property type="evidence" value="ECO:0007669"/>
    <property type="project" value="UniProtKB-KW"/>
</dbReference>
<evidence type="ECO:0000256" key="6">
    <source>
        <dbReference type="ARBA" id="ARBA00022722"/>
    </source>
</evidence>
<dbReference type="GO" id="GO:0003887">
    <property type="term" value="F:DNA-directed DNA polymerase activity"/>
    <property type="evidence" value="ECO:0007669"/>
    <property type="project" value="UniProtKB-KW"/>
</dbReference>
<keyword evidence="13" id="KW-0694">RNA-binding</keyword>
<dbReference type="OrthoDB" id="3890984at2759"/>
<evidence type="ECO:0000256" key="19">
    <source>
        <dbReference type="ARBA" id="ARBA00023172"/>
    </source>
</evidence>
<evidence type="ECO:0000256" key="16">
    <source>
        <dbReference type="ARBA" id="ARBA00022932"/>
    </source>
</evidence>
<gene>
    <name evidence="24" type="ORF">MPH_12972</name>
</gene>
<dbReference type="AlphaFoldDB" id="K2QJA3"/>
<dbReference type="PANTHER" id="PTHR42648:SF11">
    <property type="entry name" value="TRANSPOSON TY4-P GAG-POL POLYPROTEIN"/>
    <property type="match status" value="1"/>
</dbReference>
<sequence>MTVHMDYLRSLSTFSTSKGMWDDINSKFEGEGPVQQSIYFSIWTKMTYDPTTNLETFLRKYSAAWTDCIQSGLKLPSETVVYELLAKLDQHFDAWVTAKRQSLRNNEKIKLQDLINQIIDENKRNMLLPNSQVNIIKRGTKSNQSNTTNQPNQPNQQKCLCCNGPHRTERCFHLHPELSREGSFVPNQKLVNEYHASQSKDQPNVKPDTKSGALNHMAILQLPLTVSTKSKEWFRNYFIVDTGAYYHCCNNREAFLDVQDTLPSEINTGGGPIRVLGRGTIQLTYLDSKNDKITRTIQYVLYTPDLPISTISSRIFYERKGNQLFFHGSNKPGFYTPSGDEIMYTPYNKEPGFFSPRIIAIGNGSETQHRQLLLPISPIKIDINLLHQRMGHASFQACRILAQQLGYQLTGERGNCEICALTKSQRNISHEKQRRASEPGEFHVDTVQMSTPGMHGERYFLLTTDDATTFRWGYPFKKKYHAFDTLKDHIEMWNTQTGNYPKRIRIDDGREFAMNQLRAYCTAKGIKLEVSVPYTPEQNGKAEKANHIIETRIRSMLQDARLPSFLWPETLNTAIKIVNRTPTRINKDSKTPYQSLCEKLEISNTLLNITNWRTFGCTAYVHVPKQRRTQGNKLELRAQKGNLIGYEGDNIYRIYLPSKRAVIRSSHVTFNESNLDLPNVPNEDLSDEEDPTIEY</sequence>
<dbReference type="Pfam" id="PF14223">
    <property type="entry name" value="Retrotran_gag_2"/>
    <property type="match status" value="1"/>
</dbReference>
<dbReference type="GO" id="GO:0004519">
    <property type="term" value="F:endonuclease activity"/>
    <property type="evidence" value="ECO:0007669"/>
    <property type="project" value="UniProtKB-KW"/>
</dbReference>
<keyword evidence="19" id="KW-0233">DNA recombination</keyword>
<evidence type="ECO:0000256" key="14">
    <source>
        <dbReference type="ARBA" id="ARBA00022908"/>
    </source>
</evidence>
<keyword evidence="7" id="KW-0479">Metal-binding</keyword>
<keyword evidence="12" id="KW-0460">Magnesium</keyword>
<comment type="function">
    <text evidence="1">The aspartyl protease (PR) mediates the proteolytic cleavages of the Gag and Gag-Pol polyproteins after assembly of the VLP.</text>
</comment>
<evidence type="ECO:0000256" key="18">
    <source>
        <dbReference type="ARBA" id="ARBA00023125"/>
    </source>
</evidence>
<keyword evidence="4" id="KW-0645">Protease</keyword>
<evidence type="ECO:0000256" key="11">
    <source>
        <dbReference type="ARBA" id="ARBA00022840"/>
    </source>
</evidence>
<feature type="domain" description="Integrase catalytic" evidence="23">
    <location>
        <begin position="435"/>
        <end position="600"/>
    </location>
</feature>
<dbReference type="InterPro" id="IPR039537">
    <property type="entry name" value="Retrotran_Ty1/copia-like"/>
</dbReference>
<dbReference type="HOGENOM" id="CLU_396686_0_0_1"/>
<proteinExistence type="predicted"/>
<evidence type="ECO:0000256" key="8">
    <source>
        <dbReference type="ARBA" id="ARBA00022741"/>
    </source>
</evidence>
<dbReference type="InterPro" id="IPR012337">
    <property type="entry name" value="RNaseH-like_sf"/>
</dbReference>
<dbReference type="GO" id="GO:0006508">
    <property type="term" value="P:proteolysis"/>
    <property type="evidence" value="ECO:0007669"/>
    <property type="project" value="UniProtKB-KW"/>
</dbReference>
<feature type="compositionally biased region" description="Acidic residues" evidence="22">
    <location>
        <begin position="684"/>
        <end position="695"/>
    </location>
</feature>
<evidence type="ECO:0000256" key="12">
    <source>
        <dbReference type="ARBA" id="ARBA00022842"/>
    </source>
</evidence>
<keyword evidence="5" id="KW-0548">Nucleotidyltransferase</keyword>
<keyword evidence="10" id="KW-0378">Hydrolase</keyword>
<evidence type="ECO:0000313" key="25">
    <source>
        <dbReference type="Proteomes" id="UP000007129"/>
    </source>
</evidence>
<protein>
    <submittedName>
        <fullName evidence="24">Integrase catalytic core</fullName>
    </submittedName>
</protein>
<accession>K2QJA3</accession>
<keyword evidence="16" id="KW-0808">Transferase</keyword>
<evidence type="ECO:0000256" key="3">
    <source>
        <dbReference type="ARBA" id="ARBA00022612"/>
    </source>
</evidence>
<dbReference type="InterPro" id="IPR036397">
    <property type="entry name" value="RNaseH_sf"/>
</dbReference>
<evidence type="ECO:0000256" key="10">
    <source>
        <dbReference type="ARBA" id="ARBA00022801"/>
    </source>
</evidence>
<evidence type="ECO:0000256" key="4">
    <source>
        <dbReference type="ARBA" id="ARBA00022670"/>
    </source>
</evidence>
<dbReference type="STRING" id="1126212.K2QJA3"/>
<keyword evidence="16" id="KW-0239">DNA-directed DNA polymerase</keyword>
<keyword evidence="8" id="KW-0547">Nucleotide-binding</keyword>
<keyword evidence="17" id="KW-0917">Virion maturation</keyword>
<dbReference type="GO" id="GO:0005634">
    <property type="term" value="C:nucleus"/>
    <property type="evidence" value="ECO:0007669"/>
    <property type="project" value="UniProtKB-ARBA"/>
</dbReference>
<comment type="catalytic activity">
    <reaction evidence="20">
        <text>DNA(n) + a 2'-deoxyribonucleoside 5'-triphosphate = DNA(n+1) + diphosphate</text>
        <dbReference type="Rhea" id="RHEA:22508"/>
        <dbReference type="Rhea" id="RHEA-COMP:17339"/>
        <dbReference type="Rhea" id="RHEA-COMP:17340"/>
        <dbReference type="ChEBI" id="CHEBI:33019"/>
        <dbReference type="ChEBI" id="CHEBI:61560"/>
        <dbReference type="ChEBI" id="CHEBI:173112"/>
        <dbReference type="EC" id="2.7.7.49"/>
    </reaction>
</comment>
<keyword evidence="9" id="KW-0255">Endonuclease</keyword>
<dbReference type="SUPFAM" id="SSF53098">
    <property type="entry name" value="Ribonuclease H-like"/>
    <property type="match status" value="1"/>
</dbReference>
<keyword evidence="11" id="KW-0067">ATP-binding</keyword>
<evidence type="ECO:0000256" key="15">
    <source>
        <dbReference type="ARBA" id="ARBA00022918"/>
    </source>
</evidence>
<dbReference type="PANTHER" id="PTHR42648">
    <property type="entry name" value="TRANSPOSASE, PUTATIVE-RELATED"/>
    <property type="match status" value="1"/>
</dbReference>
<evidence type="ECO:0000256" key="22">
    <source>
        <dbReference type="SAM" id="MobiDB-lite"/>
    </source>
</evidence>
<dbReference type="eggNOG" id="KOG0017">
    <property type="taxonomic scope" value="Eukaryota"/>
</dbReference>
<dbReference type="Gene3D" id="3.30.420.10">
    <property type="entry name" value="Ribonuclease H-like superfamily/Ribonuclease H"/>
    <property type="match status" value="1"/>
</dbReference>
<dbReference type="Pfam" id="PF22936">
    <property type="entry name" value="Pol_BBD"/>
    <property type="match status" value="1"/>
</dbReference>
<dbReference type="GO" id="GO:0046872">
    <property type="term" value="F:metal ion binding"/>
    <property type="evidence" value="ECO:0007669"/>
    <property type="project" value="UniProtKB-KW"/>
</dbReference>
<dbReference type="Pfam" id="PF00665">
    <property type="entry name" value="rve"/>
    <property type="match status" value="1"/>
</dbReference>
<dbReference type="InterPro" id="IPR057670">
    <property type="entry name" value="SH3_retrovirus"/>
</dbReference>
<dbReference type="InterPro" id="IPR001584">
    <property type="entry name" value="Integrase_cat-core"/>
</dbReference>
<organism evidence="24 25">
    <name type="scientific">Macrophomina phaseolina (strain MS6)</name>
    <name type="common">Charcoal rot fungus</name>
    <dbReference type="NCBI Taxonomy" id="1126212"/>
    <lineage>
        <taxon>Eukaryota</taxon>
        <taxon>Fungi</taxon>
        <taxon>Dikarya</taxon>
        <taxon>Ascomycota</taxon>
        <taxon>Pezizomycotina</taxon>
        <taxon>Dothideomycetes</taxon>
        <taxon>Dothideomycetes incertae sedis</taxon>
        <taxon>Botryosphaeriales</taxon>
        <taxon>Botryosphaeriaceae</taxon>
        <taxon>Macrophomina</taxon>
    </lineage>
</organism>
<evidence type="ECO:0000256" key="21">
    <source>
        <dbReference type="ARBA" id="ARBA00049244"/>
    </source>
</evidence>
<keyword evidence="14" id="KW-0229">DNA integration</keyword>
<evidence type="ECO:0000256" key="9">
    <source>
        <dbReference type="ARBA" id="ARBA00022759"/>
    </source>
</evidence>
<dbReference type="GO" id="GO:0032196">
    <property type="term" value="P:transposition"/>
    <property type="evidence" value="ECO:0007669"/>
    <property type="project" value="UniProtKB-KW"/>
</dbReference>
<dbReference type="GO" id="GO:0005524">
    <property type="term" value="F:ATP binding"/>
    <property type="evidence" value="ECO:0007669"/>
    <property type="project" value="UniProtKB-KW"/>
</dbReference>
<keyword evidence="3" id="KW-1188">Viral release from host cell</keyword>